<name>A0A8T0QXT7_PANVG</name>
<protein>
    <submittedName>
        <fullName evidence="2">Uncharacterized protein</fullName>
    </submittedName>
</protein>
<feature type="region of interest" description="Disordered" evidence="1">
    <location>
        <begin position="44"/>
        <end position="66"/>
    </location>
</feature>
<evidence type="ECO:0000313" key="2">
    <source>
        <dbReference type="EMBL" id="KAG2577870.1"/>
    </source>
</evidence>
<evidence type="ECO:0000256" key="1">
    <source>
        <dbReference type="SAM" id="MobiDB-lite"/>
    </source>
</evidence>
<dbReference type="Proteomes" id="UP000823388">
    <property type="component" value="Chromosome 6N"/>
</dbReference>
<gene>
    <name evidence="2" type="ORF">PVAP13_6NG129000</name>
</gene>
<proteinExistence type="predicted"/>
<keyword evidence="3" id="KW-1185">Reference proteome</keyword>
<feature type="compositionally biased region" description="Low complexity" evidence="1">
    <location>
        <begin position="44"/>
        <end position="53"/>
    </location>
</feature>
<comment type="caution">
    <text evidence="2">The sequence shown here is derived from an EMBL/GenBank/DDBJ whole genome shotgun (WGS) entry which is preliminary data.</text>
</comment>
<dbReference type="EMBL" id="CM029048">
    <property type="protein sequence ID" value="KAG2577870.1"/>
    <property type="molecule type" value="Genomic_DNA"/>
</dbReference>
<accession>A0A8T0QXT7</accession>
<evidence type="ECO:0000313" key="3">
    <source>
        <dbReference type="Proteomes" id="UP000823388"/>
    </source>
</evidence>
<reference evidence="2" key="1">
    <citation type="submission" date="2020-05" db="EMBL/GenBank/DDBJ databases">
        <title>WGS assembly of Panicum virgatum.</title>
        <authorList>
            <person name="Lovell J.T."/>
            <person name="Jenkins J."/>
            <person name="Shu S."/>
            <person name="Juenger T.E."/>
            <person name="Schmutz J."/>
        </authorList>
    </citation>
    <scope>NUCLEOTIDE SEQUENCE</scope>
    <source>
        <strain evidence="2">AP13</strain>
    </source>
</reference>
<dbReference type="AlphaFoldDB" id="A0A8T0QXT7"/>
<sequence>MPSLSLSFARHRCRSSVGTSRRPSFCRRRAPTPRCSLRCHPRATPLSAATPVPLLSPPPPTSTSPSTPLPLLLAVRWWIQYAADGSRLAVGGYGQEDRSGERIRRRCANDSYGGGSNARACPRACHCLYSSP</sequence>
<organism evidence="2 3">
    <name type="scientific">Panicum virgatum</name>
    <name type="common">Blackwell switchgrass</name>
    <dbReference type="NCBI Taxonomy" id="38727"/>
    <lineage>
        <taxon>Eukaryota</taxon>
        <taxon>Viridiplantae</taxon>
        <taxon>Streptophyta</taxon>
        <taxon>Embryophyta</taxon>
        <taxon>Tracheophyta</taxon>
        <taxon>Spermatophyta</taxon>
        <taxon>Magnoliopsida</taxon>
        <taxon>Liliopsida</taxon>
        <taxon>Poales</taxon>
        <taxon>Poaceae</taxon>
        <taxon>PACMAD clade</taxon>
        <taxon>Panicoideae</taxon>
        <taxon>Panicodae</taxon>
        <taxon>Paniceae</taxon>
        <taxon>Panicinae</taxon>
        <taxon>Panicum</taxon>
        <taxon>Panicum sect. Hiantes</taxon>
    </lineage>
</organism>